<dbReference type="Proteomes" id="UP001066276">
    <property type="component" value="Chromosome 7"/>
</dbReference>
<keyword evidence="1" id="KW-1133">Transmembrane helix</keyword>
<keyword evidence="1" id="KW-0472">Membrane</keyword>
<keyword evidence="1" id="KW-0812">Transmembrane</keyword>
<evidence type="ECO:0000313" key="3">
    <source>
        <dbReference type="Proteomes" id="UP001066276"/>
    </source>
</evidence>
<sequence length="94" mass="9637">MAVLVSALWRFGGLAVGLLTGALALAARYEVFWFGAGGSYLGSGGLGECAGVVTLGTLGFGVFWEGLMVVRAVSVLIYCAGCRHGAGYFPCRLA</sequence>
<organism evidence="2 3">
    <name type="scientific">Pleurodeles waltl</name>
    <name type="common">Iberian ribbed newt</name>
    <dbReference type="NCBI Taxonomy" id="8319"/>
    <lineage>
        <taxon>Eukaryota</taxon>
        <taxon>Metazoa</taxon>
        <taxon>Chordata</taxon>
        <taxon>Craniata</taxon>
        <taxon>Vertebrata</taxon>
        <taxon>Euteleostomi</taxon>
        <taxon>Amphibia</taxon>
        <taxon>Batrachia</taxon>
        <taxon>Caudata</taxon>
        <taxon>Salamandroidea</taxon>
        <taxon>Salamandridae</taxon>
        <taxon>Pleurodelinae</taxon>
        <taxon>Pleurodeles</taxon>
    </lineage>
</organism>
<protein>
    <submittedName>
        <fullName evidence="2">Uncharacterized protein</fullName>
    </submittedName>
</protein>
<comment type="caution">
    <text evidence="2">The sequence shown here is derived from an EMBL/GenBank/DDBJ whole genome shotgun (WGS) entry which is preliminary data.</text>
</comment>
<feature type="transmembrane region" description="Helical" evidence="1">
    <location>
        <begin position="50"/>
        <end position="70"/>
    </location>
</feature>
<reference evidence="2" key="1">
    <citation type="journal article" date="2022" name="bioRxiv">
        <title>Sequencing and chromosome-scale assembly of the giantPleurodeles waltlgenome.</title>
        <authorList>
            <person name="Brown T."/>
            <person name="Elewa A."/>
            <person name="Iarovenko S."/>
            <person name="Subramanian E."/>
            <person name="Araus A.J."/>
            <person name="Petzold A."/>
            <person name="Susuki M."/>
            <person name="Suzuki K.-i.T."/>
            <person name="Hayashi T."/>
            <person name="Toyoda A."/>
            <person name="Oliveira C."/>
            <person name="Osipova E."/>
            <person name="Leigh N.D."/>
            <person name="Simon A."/>
            <person name="Yun M.H."/>
        </authorList>
    </citation>
    <scope>NUCLEOTIDE SEQUENCE</scope>
    <source>
        <strain evidence="2">20211129_DDA</strain>
        <tissue evidence="2">Liver</tissue>
    </source>
</reference>
<evidence type="ECO:0000313" key="2">
    <source>
        <dbReference type="EMBL" id="KAJ1122052.1"/>
    </source>
</evidence>
<gene>
    <name evidence="2" type="ORF">NDU88_000557</name>
</gene>
<name>A0AAV7P1D5_PLEWA</name>
<evidence type="ECO:0000256" key="1">
    <source>
        <dbReference type="SAM" id="Phobius"/>
    </source>
</evidence>
<dbReference type="EMBL" id="JANPWB010000011">
    <property type="protein sequence ID" value="KAJ1122052.1"/>
    <property type="molecule type" value="Genomic_DNA"/>
</dbReference>
<keyword evidence="3" id="KW-1185">Reference proteome</keyword>
<dbReference type="AlphaFoldDB" id="A0AAV7P1D5"/>
<accession>A0AAV7P1D5</accession>
<proteinExistence type="predicted"/>